<feature type="region of interest" description="Disordered" evidence="1">
    <location>
        <begin position="512"/>
        <end position="569"/>
    </location>
</feature>
<feature type="region of interest" description="Disordered" evidence="1">
    <location>
        <begin position="130"/>
        <end position="236"/>
    </location>
</feature>
<dbReference type="VEuPathDB" id="VectorBase:ASTE008996"/>
<sequence length="648" mass="73700">MVYESDFYSTRRVGSSYTRPTISSYTVTRRGVDWDKVPFVPRPSLIPDPVTAYGKRQPRKEARVSILEAINREGIEPDPRILARPIDDYRSPRDVNRQRIANELHRREYNRATGHTTDADNVDVLLRRVHGTAPVKDGRRHTPRYTTVETSTPRRDESYTYSKTYKTVTESSNSSDPYSRPSTSSSSYSSTTERNSRGGPGGYSYSTERTSTTGGGPGGYSYSSTTSGRLPHGTTYRHYSYRTPLRYTGVPRFNTITTTTTTTYRTPMPYVAHKRLVPVTRVVTSPPRIMVSPMRVLGSPMRVISSPVRVLGSPVRTVRAIRSPARVIVSPARVVTIRSPYLRPSIINKEFDRIERKYRASPVSSALEQYYNSPSYLEFEDEKRDIRNSTALLLRQLNDPVPRLMAPIAQAAPEPNPKKWVYDPFSTHNRLNSDTYVKSHITDPIRSVRNDIEAMARYHSPASRYVGKNHLASTRIIGSQAYPKSKPRIYNYNTARVGKDVNVMSYYKSNRTQAKADVEEGKRDRVQRKQDKKCKTARKVVRAEAPKQQTPPTSPLSPPSPPHQASPTPINTKIKKYLEKYYLNHAYKVPDEFKEFIHDYSKLPKKTSDLDAHKKRKAYADALSEPEQTTTLTEQNVNTQCADTLETL</sequence>
<reference evidence="2" key="2">
    <citation type="submission" date="2020-05" db="UniProtKB">
        <authorList>
            <consortium name="EnsemblMetazoa"/>
        </authorList>
    </citation>
    <scope>IDENTIFICATION</scope>
    <source>
        <strain evidence="2">Indian</strain>
    </source>
</reference>
<dbReference type="Proteomes" id="UP000076408">
    <property type="component" value="Unassembled WGS sequence"/>
</dbReference>
<protein>
    <submittedName>
        <fullName evidence="2">Uncharacterized protein</fullName>
    </submittedName>
</protein>
<reference evidence="3" key="1">
    <citation type="journal article" date="2014" name="Genome Biol.">
        <title>Genome analysis of a major urban malaria vector mosquito, Anopheles stephensi.</title>
        <authorList>
            <person name="Jiang X."/>
            <person name="Peery A."/>
            <person name="Hall A.B."/>
            <person name="Sharma A."/>
            <person name="Chen X.G."/>
            <person name="Waterhouse R.M."/>
            <person name="Komissarov A."/>
            <person name="Riehle M.M."/>
            <person name="Shouche Y."/>
            <person name="Sharakhova M.V."/>
            <person name="Lawson D."/>
            <person name="Pakpour N."/>
            <person name="Arensburger P."/>
            <person name="Davidson V.L."/>
            <person name="Eiglmeier K."/>
            <person name="Emrich S."/>
            <person name="George P."/>
            <person name="Kennedy R.C."/>
            <person name="Mane S.P."/>
            <person name="Maslen G."/>
            <person name="Oringanje C."/>
            <person name="Qi Y."/>
            <person name="Settlage R."/>
            <person name="Tojo M."/>
            <person name="Tubio J.M."/>
            <person name="Unger M.F."/>
            <person name="Wang B."/>
            <person name="Vernick K.D."/>
            <person name="Ribeiro J.M."/>
            <person name="James A.A."/>
            <person name="Michel K."/>
            <person name="Riehle M.A."/>
            <person name="Luckhart S."/>
            <person name="Sharakhov I.V."/>
            <person name="Tu Z."/>
        </authorList>
    </citation>
    <scope>NUCLEOTIDE SEQUENCE [LARGE SCALE GENOMIC DNA]</scope>
    <source>
        <strain evidence="3">Indian</strain>
    </source>
</reference>
<keyword evidence="3" id="KW-1185">Reference proteome</keyword>
<dbReference type="OMA" id="THEQMSP"/>
<organism evidence="2 3">
    <name type="scientific">Anopheles stephensi</name>
    <name type="common">Indo-Pakistan malaria mosquito</name>
    <dbReference type="NCBI Taxonomy" id="30069"/>
    <lineage>
        <taxon>Eukaryota</taxon>
        <taxon>Metazoa</taxon>
        <taxon>Ecdysozoa</taxon>
        <taxon>Arthropoda</taxon>
        <taxon>Hexapoda</taxon>
        <taxon>Insecta</taxon>
        <taxon>Pterygota</taxon>
        <taxon>Neoptera</taxon>
        <taxon>Endopterygota</taxon>
        <taxon>Diptera</taxon>
        <taxon>Nematocera</taxon>
        <taxon>Culicoidea</taxon>
        <taxon>Culicidae</taxon>
        <taxon>Anophelinae</taxon>
        <taxon>Anopheles</taxon>
    </lineage>
</organism>
<dbReference type="EnsemblMetazoa" id="ASTEI08960-RA">
    <property type="protein sequence ID" value="ASTEI08960-PA"/>
    <property type="gene ID" value="ASTEI08960"/>
</dbReference>
<feature type="compositionally biased region" description="Basic residues" evidence="1">
    <location>
        <begin position="530"/>
        <end position="540"/>
    </location>
</feature>
<feature type="compositionally biased region" description="Basic and acidic residues" evidence="1">
    <location>
        <begin position="514"/>
        <end position="529"/>
    </location>
</feature>
<proteinExistence type="predicted"/>
<feature type="compositionally biased region" description="Low complexity" evidence="1">
    <location>
        <begin position="159"/>
        <end position="193"/>
    </location>
</feature>
<dbReference type="VEuPathDB" id="VectorBase:ASTEI08960"/>
<feature type="compositionally biased region" description="Low complexity" evidence="1">
    <location>
        <begin position="203"/>
        <end position="212"/>
    </location>
</feature>
<dbReference type="AlphaFoldDB" id="A0A182YKH4"/>
<evidence type="ECO:0000256" key="1">
    <source>
        <dbReference type="SAM" id="MobiDB-lite"/>
    </source>
</evidence>
<evidence type="ECO:0000313" key="3">
    <source>
        <dbReference type="Proteomes" id="UP000076408"/>
    </source>
</evidence>
<accession>A0A182YKH4</accession>
<dbReference type="VEuPathDB" id="VectorBase:ASTEI20_046138"/>
<dbReference type="STRING" id="30069.A0A182YKH4"/>
<evidence type="ECO:0000313" key="2">
    <source>
        <dbReference type="EnsemblMetazoa" id="ASTEI08960-PA"/>
    </source>
</evidence>
<name>A0A182YKH4_ANOST</name>
<feature type="compositionally biased region" description="Pro residues" evidence="1">
    <location>
        <begin position="552"/>
        <end position="564"/>
    </location>
</feature>